<evidence type="ECO:0000256" key="7">
    <source>
        <dbReference type="ARBA" id="ARBA00022989"/>
    </source>
</evidence>
<evidence type="ECO:0000313" key="15">
    <source>
        <dbReference type="EMBL" id="PZT48410.1"/>
    </source>
</evidence>
<keyword evidence="9 14" id="KW-0406">Ion transport</keyword>
<name>A0A2W6NHR5_9HELI</name>
<gene>
    <name evidence="14" type="primary">fluC</name>
    <name evidence="14" type="synonym">crcB</name>
    <name evidence="15" type="ORF">B6S12_04250</name>
</gene>
<accession>A0A2W6NHR5</accession>
<keyword evidence="10 14" id="KW-0472">Membrane</keyword>
<keyword evidence="16" id="KW-1185">Reference proteome</keyword>
<comment type="activity regulation">
    <text evidence="14">Na(+) is not transported, but it plays an essential structural role and its presence is essential for fluoride channel function.</text>
</comment>
<dbReference type="PANTHER" id="PTHR28259:SF18">
    <property type="entry name" value="FLUORIDE-SPECIFIC ION CHANNEL FLUC"/>
    <property type="match status" value="1"/>
</dbReference>
<dbReference type="PANTHER" id="PTHR28259">
    <property type="entry name" value="FLUORIDE EXPORT PROTEIN 1-RELATED"/>
    <property type="match status" value="1"/>
</dbReference>
<feature type="transmembrane region" description="Helical" evidence="14">
    <location>
        <begin position="67"/>
        <end position="94"/>
    </location>
</feature>
<dbReference type="NCBIfam" id="TIGR00494">
    <property type="entry name" value="crcB"/>
    <property type="match status" value="1"/>
</dbReference>
<dbReference type="Proteomes" id="UP000249746">
    <property type="component" value="Unassembled WGS sequence"/>
</dbReference>
<sequence length="127" mass="13985">MDKILLVALGGAIGASLRFLISALLLHSFLIKFNPLHILFTPTMLINILGCLCMGFLFFYLKDGENLKLFLVIGVLGGFTTFSSFGMEFFILILNQKATFAILYVLLTNILGLSAVFLGSFIARLVE</sequence>
<evidence type="ECO:0000256" key="13">
    <source>
        <dbReference type="ARBA" id="ARBA00035585"/>
    </source>
</evidence>
<feature type="transmembrane region" description="Helical" evidence="14">
    <location>
        <begin position="6"/>
        <end position="26"/>
    </location>
</feature>
<keyword evidence="8 14" id="KW-0915">Sodium</keyword>
<organism evidence="15 16">
    <name type="scientific">Helicobacter valdiviensis</name>
    <dbReference type="NCBI Taxonomy" id="1458358"/>
    <lineage>
        <taxon>Bacteria</taxon>
        <taxon>Pseudomonadati</taxon>
        <taxon>Campylobacterota</taxon>
        <taxon>Epsilonproteobacteria</taxon>
        <taxon>Campylobacterales</taxon>
        <taxon>Helicobacteraceae</taxon>
        <taxon>Helicobacter</taxon>
    </lineage>
</organism>
<keyword evidence="4" id="KW-0997">Cell inner membrane</keyword>
<evidence type="ECO:0000256" key="14">
    <source>
        <dbReference type="HAMAP-Rule" id="MF_00454"/>
    </source>
</evidence>
<dbReference type="OrthoDB" id="9806299at2"/>
<dbReference type="HAMAP" id="MF_00454">
    <property type="entry name" value="FluC"/>
    <property type="match status" value="1"/>
</dbReference>
<comment type="similarity">
    <text evidence="12 14">Belongs to the fluoride channel Fluc/FEX (TC 1.A.43) family.</text>
</comment>
<dbReference type="GO" id="GO:0140114">
    <property type="term" value="P:cellular detoxification of fluoride"/>
    <property type="evidence" value="ECO:0007669"/>
    <property type="project" value="UniProtKB-UniRule"/>
</dbReference>
<keyword evidence="11 14" id="KW-0407">Ion channel</keyword>
<keyword evidence="5 14" id="KW-0812">Transmembrane</keyword>
<evidence type="ECO:0000256" key="9">
    <source>
        <dbReference type="ARBA" id="ARBA00023065"/>
    </source>
</evidence>
<comment type="catalytic activity">
    <reaction evidence="13">
        <text>fluoride(in) = fluoride(out)</text>
        <dbReference type="Rhea" id="RHEA:76159"/>
        <dbReference type="ChEBI" id="CHEBI:17051"/>
    </reaction>
    <physiologicalReaction direction="left-to-right" evidence="13">
        <dbReference type="Rhea" id="RHEA:76160"/>
    </physiologicalReaction>
</comment>
<feature type="binding site" evidence="14">
    <location>
        <position position="80"/>
    </location>
    <ligand>
        <name>Na(+)</name>
        <dbReference type="ChEBI" id="CHEBI:29101"/>
        <note>structural</note>
    </ligand>
</feature>
<protein>
    <recommendedName>
        <fullName evidence="14">Fluoride-specific ion channel FluC</fullName>
    </recommendedName>
</protein>
<evidence type="ECO:0000256" key="1">
    <source>
        <dbReference type="ARBA" id="ARBA00004651"/>
    </source>
</evidence>
<dbReference type="InterPro" id="IPR003691">
    <property type="entry name" value="FluC"/>
</dbReference>
<feature type="binding site" evidence="14">
    <location>
        <position position="77"/>
    </location>
    <ligand>
        <name>Na(+)</name>
        <dbReference type="ChEBI" id="CHEBI:29101"/>
        <note>structural</note>
    </ligand>
</feature>
<evidence type="ECO:0000256" key="12">
    <source>
        <dbReference type="ARBA" id="ARBA00035120"/>
    </source>
</evidence>
<keyword evidence="7 14" id="KW-1133">Transmembrane helix</keyword>
<feature type="transmembrane region" description="Helical" evidence="14">
    <location>
        <begin position="101"/>
        <end position="123"/>
    </location>
</feature>
<dbReference type="Pfam" id="PF02537">
    <property type="entry name" value="CRCB"/>
    <property type="match status" value="1"/>
</dbReference>
<dbReference type="GO" id="GO:0046872">
    <property type="term" value="F:metal ion binding"/>
    <property type="evidence" value="ECO:0007669"/>
    <property type="project" value="UniProtKB-KW"/>
</dbReference>
<evidence type="ECO:0000256" key="10">
    <source>
        <dbReference type="ARBA" id="ARBA00023136"/>
    </source>
</evidence>
<feature type="transmembrane region" description="Helical" evidence="14">
    <location>
        <begin position="38"/>
        <end position="61"/>
    </location>
</feature>
<keyword evidence="3 14" id="KW-1003">Cell membrane</keyword>
<evidence type="ECO:0000256" key="8">
    <source>
        <dbReference type="ARBA" id="ARBA00023053"/>
    </source>
</evidence>
<evidence type="ECO:0000313" key="16">
    <source>
        <dbReference type="Proteomes" id="UP000249746"/>
    </source>
</evidence>
<dbReference type="GO" id="GO:0062054">
    <property type="term" value="F:fluoride channel activity"/>
    <property type="evidence" value="ECO:0007669"/>
    <property type="project" value="UniProtKB-UniRule"/>
</dbReference>
<evidence type="ECO:0000256" key="3">
    <source>
        <dbReference type="ARBA" id="ARBA00022475"/>
    </source>
</evidence>
<comment type="caution">
    <text evidence="15">The sequence shown here is derived from an EMBL/GenBank/DDBJ whole genome shotgun (WGS) entry which is preliminary data.</text>
</comment>
<evidence type="ECO:0000256" key="4">
    <source>
        <dbReference type="ARBA" id="ARBA00022519"/>
    </source>
</evidence>
<dbReference type="RefSeq" id="WP_111229575.1">
    <property type="nucleotide sequence ID" value="NZ_NBIU01000008.1"/>
</dbReference>
<dbReference type="AlphaFoldDB" id="A0A2W6NHR5"/>
<comment type="subcellular location">
    <subcellularLocation>
        <location evidence="1 14">Cell membrane</location>
        <topology evidence="1 14">Multi-pass membrane protein</topology>
    </subcellularLocation>
</comment>
<comment type="function">
    <text evidence="14">Fluoride-specific ion channel. Important for reducing fluoride concentration in the cell, thus reducing its toxicity.</text>
</comment>
<proteinExistence type="inferred from homology"/>
<dbReference type="EMBL" id="NBIU01000008">
    <property type="protein sequence ID" value="PZT48410.1"/>
    <property type="molecule type" value="Genomic_DNA"/>
</dbReference>
<evidence type="ECO:0000256" key="6">
    <source>
        <dbReference type="ARBA" id="ARBA00022723"/>
    </source>
</evidence>
<keyword evidence="6 14" id="KW-0479">Metal-binding</keyword>
<evidence type="ECO:0000256" key="5">
    <source>
        <dbReference type="ARBA" id="ARBA00022692"/>
    </source>
</evidence>
<evidence type="ECO:0000256" key="11">
    <source>
        <dbReference type="ARBA" id="ARBA00023303"/>
    </source>
</evidence>
<reference evidence="15 16" key="1">
    <citation type="submission" date="2017-03" db="EMBL/GenBank/DDBJ databases">
        <title>Genomic and clinical evidence uncovers the enterohepatic species Helicobacter valdiviensis as a potential human intestinal pathogen.</title>
        <authorList>
            <person name="Fresia P."/>
            <person name="Jara R."/>
            <person name="Sierra R."/>
            <person name="Ferres I."/>
            <person name="Greif G."/>
            <person name="Iraola G."/>
            <person name="Collado L."/>
        </authorList>
    </citation>
    <scope>NUCLEOTIDE SEQUENCE [LARGE SCALE GENOMIC DNA]</scope>
    <source>
        <strain evidence="15 16">WBE14</strain>
    </source>
</reference>
<keyword evidence="2 14" id="KW-0813">Transport</keyword>
<evidence type="ECO:0000256" key="2">
    <source>
        <dbReference type="ARBA" id="ARBA00022448"/>
    </source>
</evidence>
<dbReference type="GO" id="GO:0005886">
    <property type="term" value="C:plasma membrane"/>
    <property type="evidence" value="ECO:0007669"/>
    <property type="project" value="UniProtKB-SubCell"/>
</dbReference>